<reference evidence="1" key="1">
    <citation type="submission" date="2022-07" db="EMBL/GenBank/DDBJ databases">
        <title>Phylogenomic reconstructions and comparative analyses of Kickxellomycotina fungi.</title>
        <authorList>
            <person name="Reynolds N.K."/>
            <person name="Stajich J.E."/>
            <person name="Barry K."/>
            <person name="Grigoriev I.V."/>
            <person name="Crous P."/>
            <person name="Smith M.E."/>
        </authorList>
    </citation>
    <scope>NUCLEOTIDE SEQUENCE</scope>
    <source>
        <strain evidence="1">Benny 63K</strain>
    </source>
</reference>
<keyword evidence="1" id="KW-0328">Glycosyltransferase</keyword>
<organism evidence="1 2">
    <name type="scientific">Kickxella alabastrina</name>
    <dbReference type="NCBI Taxonomy" id="61397"/>
    <lineage>
        <taxon>Eukaryota</taxon>
        <taxon>Fungi</taxon>
        <taxon>Fungi incertae sedis</taxon>
        <taxon>Zoopagomycota</taxon>
        <taxon>Kickxellomycotina</taxon>
        <taxon>Kickxellomycetes</taxon>
        <taxon>Kickxellales</taxon>
        <taxon>Kickxellaceae</taxon>
        <taxon>Kickxella</taxon>
    </lineage>
</organism>
<protein>
    <submittedName>
        <fullName evidence="1">Glucosyltransferase</fullName>
        <ecNumber evidence="1">2.4.1.256</ecNumber>
    </submittedName>
</protein>
<accession>A0ACC1IBW4</accession>
<dbReference type="EMBL" id="JANBPG010001243">
    <property type="protein sequence ID" value="KAJ1890964.1"/>
    <property type="molecule type" value="Genomic_DNA"/>
</dbReference>
<dbReference type="EC" id="2.4.1.256" evidence="1"/>
<gene>
    <name evidence="1" type="primary">ALG10_2</name>
    <name evidence="1" type="ORF">LPJ66_007186</name>
</gene>
<comment type="caution">
    <text evidence="1">The sequence shown here is derived from an EMBL/GenBank/DDBJ whole genome shotgun (WGS) entry which is preliminary data.</text>
</comment>
<evidence type="ECO:0000313" key="1">
    <source>
        <dbReference type="EMBL" id="KAJ1890964.1"/>
    </source>
</evidence>
<dbReference type="Proteomes" id="UP001150581">
    <property type="component" value="Unassembled WGS sequence"/>
</dbReference>
<keyword evidence="1" id="KW-0808">Transferase</keyword>
<keyword evidence="2" id="KW-1185">Reference proteome</keyword>
<sequence length="342" mass="38357">MTRLSILATSGIFAAYAAVSYAVLQQVNMNVPNAYMDEIFHIPQAQHYCQGNFHVWDPKLTTPPGLYLFSTLLNRILGHLCSVSFLRHTNWITSLVLFWIIRDLQGQLRPGAQLALKSLSLALFPVTFFLNHLYYTDTLSLALVLGMYAVSLRDRHWAAGGLGFLSLWVRQTNVIWVVFVASTVALRQVHGSVSEQMKSLALWCLSKRAVVLVPYAMVVALFAGFVAVNGGIVLGDKENHRAGMHLPQILYLFAYIVGVSAPALVPIVSPLWFVRSISKRPVRSLTLGLVLGVAMTYSIRYYTVEHPFLLSDNRHYPFYLWKTFFRRYSAANSGTLPSLTTL</sequence>
<evidence type="ECO:0000313" key="2">
    <source>
        <dbReference type="Proteomes" id="UP001150581"/>
    </source>
</evidence>
<name>A0ACC1IBW4_9FUNG</name>
<proteinExistence type="predicted"/>